<gene>
    <name evidence="1" type="ORF">VNO77_22251</name>
</gene>
<dbReference type="AlphaFoldDB" id="A0AAN9L2P8"/>
<keyword evidence="2" id="KW-1185">Reference proteome</keyword>
<organism evidence="1 2">
    <name type="scientific">Canavalia gladiata</name>
    <name type="common">Sword bean</name>
    <name type="synonym">Dolichos gladiatus</name>
    <dbReference type="NCBI Taxonomy" id="3824"/>
    <lineage>
        <taxon>Eukaryota</taxon>
        <taxon>Viridiplantae</taxon>
        <taxon>Streptophyta</taxon>
        <taxon>Embryophyta</taxon>
        <taxon>Tracheophyta</taxon>
        <taxon>Spermatophyta</taxon>
        <taxon>Magnoliopsida</taxon>
        <taxon>eudicotyledons</taxon>
        <taxon>Gunneridae</taxon>
        <taxon>Pentapetalae</taxon>
        <taxon>rosids</taxon>
        <taxon>fabids</taxon>
        <taxon>Fabales</taxon>
        <taxon>Fabaceae</taxon>
        <taxon>Papilionoideae</taxon>
        <taxon>50 kb inversion clade</taxon>
        <taxon>NPAAA clade</taxon>
        <taxon>indigoferoid/millettioid clade</taxon>
        <taxon>Phaseoleae</taxon>
        <taxon>Canavalia</taxon>
    </lineage>
</organism>
<dbReference type="EMBL" id="JAYMYQ010000005">
    <property type="protein sequence ID" value="KAK7328154.1"/>
    <property type="molecule type" value="Genomic_DNA"/>
</dbReference>
<sequence length="71" mass="8085">MQFCLRVTYHSAFFTNLNVALWPTEHRFALVSLTRDHHLHLASGMQATPIRTVSMANPVPKFTDFSLSNPN</sequence>
<reference evidence="1 2" key="1">
    <citation type="submission" date="2024-01" db="EMBL/GenBank/DDBJ databases">
        <title>The genomes of 5 underutilized Papilionoideae crops provide insights into root nodulation and disease resistanc.</title>
        <authorList>
            <person name="Jiang F."/>
        </authorList>
    </citation>
    <scope>NUCLEOTIDE SEQUENCE [LARGE SCALE GENOMIC DNA]</scope>
    <source>
        <strain evidence="1">LVBAO_FW01</strain>
        <tissue evidence="1">Leaves</tissue>
    </source>
</reference>
<dbReference type="Proteomes" id="UP001367508">
    <property type="component" value="Unassembled WGS sequence"/>
</dbReference>
<proteinExistence type="predicted"/>
<comment type="caution">
    <text evidence="1">The sequence shown here is derived from an EMBL/GenBank/DDBJ whole genome shotgun (WGS) entry which is preliminary data.</text>
</comment>
<accession>A0AAN9L2P8</accession>
<evidence type="ECO:0000313" key="1">
    <source>
        <dbReference type="EMBL" id="KAK7328154.1"/>
    </source>
</evidence>
<protein>
    <submittedName>
        <fullName evidence="1">Uncharacterized protein</fullName>
    </submittedName>
</protein>
<evidence type="ECO:0000313" key="2">
    <source>
        <dbReference type="Proteomes" id="UP001367508"/>
    </source>
</evidence>
<name>A0AAN9L2P8_CANGL</name>